<gene>
    <name evidence="2" type="ORF">FNH04_11560</name>
</gene>
<dbReference type="InterPro" id="IPR050237">
    <property type="entry name" value="ATP-dep_AMP-bd_enzyme"/>
</dbReference>
<dbReference type="Pfam" id="PF00501">
    <property type="entry name" value="AMP-binding"/>
    <property type="match status" value="1"/>
</dbReference>
<evidence type="ECO:0000259" key="1">
    <source>
        <dbReference type="Pfam" id="PF00501"/>
    </source>
</evidence>
<dbReference type="OrthoDB" id="9803968at2"/>
<dbReference type="Gene3D" id="3.40.50.12780">
    <property type="entry name" value="N-terminal domain of ligase-like"/>
    <property type="match status" value="1"/>
</dbReference>
<evidence type="ECO:0000313" key="2">
    <source>
        <dbReference type="EMBL" id="MPY40519.1"/>
    </source>
</evidence>
<proteinExistence type="predicted"/>
<dbReference type="SUPFAM" id="SSF56801">
    <property type="entry name" value="Acetyl-CoA synthetase-like"/>
    <property type="match status" value="1"/>
</dbReference>
<dbReference type="RefSeq" id="WP_152783114.1">
    <property type="nucleotide sequence ID" value="NZ_BAABEQ010000007.1"/>
</dbReference>
<protein>
    <submittedName>
        <fullName evidence="2">Feruloyl-CoA synthase</fullName>
    </submittedName>
</protein>
<dbReference type="EMBL" id="VJZE01000057">
    <property type="protein sequence ID" value="MPY40519.1"/>
    <property type="molecule type" value="Genomic_DNA"/>
</dbReference>
<dbReference type="InterPro" id="IPR042099">
    <property type="entry name" value="ANL_N_sf"/>
</dbReference>
<comment type="caution">
    <text evidence="2">The sequence shown here is derived from an EMBL/GenBank/DDBJ whole genome shotgun (WGS) entry which is preliminary data.</text>
</comment>
<name>A0A5N8VZW2_9ACTN</name>
<organism evidence="2 3">
    <name type="scientific">Streptomyces phyllanthi</name>
    <dbReference type="NCBI Taxonomy" id="1803180"/>
    <lineage>
        <taxon>Bacteria</taxon>
        <taxon>Bacillati</taxon>
        <taxon>Actinomycetota</taxon>
        <taxon>Actinomycetes</taxon>
        <taxon>Kitasatosporales</taxon>
        <taxon>Streptomycetaceae</taxon>
        <taxon>Streptomyces</taxon>
    </lineage>
</organism>
<dbReference type="InterPro" id="IPR000873">
    <property type="entry name" value="AMP-dep_synth/lig_dom"/>
</dbReference>
<evidence type="ECO:0000313" key="3">
    <source>
        <dbReference type="Proteomes" id="UP000326979"/>
    </source>
</evidence>
<dbReference type="InterPro" id="IPR020845">
    <property type="entry name" value="AMP-binding_CS"/>
</dbReference>
<reference evidence="2 3" key="1">
    <citation type="submission" date="2019-07" db="EMBL/GenBank/DDBJ databases">
        <title>New species of Amycolatopsis and Streptomyces.</title>
        <authorList>
            <person name="Duangmal K."/>
            <person name="Teo W.F.A."/>
            <person name="Lipun K."/>
        </authorList>
    </citation>
    <scope>NUCLEOTIDE SEQUENCE [LARGE SCALE GENOMIC DNA]</scope>
    <source>
        <strain evidence="2 3">TISTR 2346</strain>
    </source>
</reference>
<accession>A0A5N8VZW2</accession>
<dbReference type="PROSITE" id="PS00455">
    <property type="entry name" value="AMP_BINDING"/>
    <property type="match status" value="1"/>
</dbReference>
<keyword evidence="3" id="KW-1185">Reference proteome</keyword>
<feature type="domain" description="AMP-dependent synthetase/ligase" evidence="1">
    <location>
        <begin position="37"/>
        <end position="417"/>
    </location>
</feature>
<sequence>MFAIPDIEREDRPDGGALFRSRRPLAAYPTSVAAMLRDRAARDPGRPLIAERDAEDRWQTLGYGEVRARADAIGQALLDRGLGPDRPLMVLSGNSTAHFLLMTGALTAGVPVAPVSVAYSLMSSDHARLKAIAGLLRPGMVFADDGNAFRTAIEAVRADAGAVVVASGADAVPGAEPLAALERTRPGTALEEAFGALTGESVAKILFTSGSTGTPKGVLNTHRMLCSNQQAIRQVWPFLAEEPPVLVDWLPWSHTFGGNHNMNMVLNNGGTLFLDDGRPAPHQFGRTCRNLQDVRPTAVFNVPAGYAQLVPALEADREFAEAFFSRLRLVFNAAAALPPSLRERLSKLARDVAGRDVPVTGAWGATETAPAVTSAHYPFDDARCIGVPLPGLEVKLAPVGGAREIRVRGDAVTPGYLHRPDLTAAAFDEEGFYRSGDAVEPVDPEDPSRGFVFQGRIAEDFKLTSGTFVRVGAVRTALLSAVPLLSGAVICGENQPFVSAVAWVNEAESRAVVPGELPVVDGCLRHPRLAAHIAELLAGLGASAGSSGRVARVLLLAEPPQLDAGEITDKGYINQRRVLERRAALVDRLYTDPPHEAVIIAAGD</sequence>
<dbReference type="AlphaFoldDB" id="A0A5N8VZW2"/>
<dbReference type="PANTHER" id="PTHR43767:SF10">
    <property type="entry name" value="SURFACTIN SYNTHASE SUBUNIT 1"/>
    <property type="match status" value="1"/>
</dbReference>
<dbReference type="PANTHER" id="PTHR43767">
    <property type="entry name" value="LONG-CHAIN-FATTY-ACID--COA LIGASE"/>
    <property type="match status" value="1"/>
</dbReference>
<dbReference type="Proteomes" id="UP000326979">
    <property type="component" value="Unassembled WGS sequence"/>
</dbReference>